<sequence length="165" mass="18520">MRTVFALPFLVPLLLATSPGKATDLHQFWEQTCGDCHPHAGAFAQRFLTVKDGKLQGRHHTDDLIVFLQHHHLPQNLVRPMYEMLLAQASTGPRFKERCGRCHESAADLARESLVVRDGVLHGRESGRPVAEFLPRHAKLGLTPEDVTFFTDLLTRVEREVHSGG</sequence>
<comment type="caution">
    <text evidence="1">The sequence shown here is derived from an EMBL/GenBank/DDBJ whole genome shotgun (WGS) entry which is preliminary data.</text>
</comment>
<evidence type="ECO:0000313" key="2">
    <source>
        <dbReference type="Proteomes" id="UP000476837"/>
    </source>
</evidence>
<name>A0A560D7M3_AZOBR</name>
<dbReference type="RefSeq" id="WP_145623658.1">
    <property type="nucleotide sequence ID" value="NZ_QOKV01000005.1"/>
</dbReference>
<gene>
    <name evidence="1" type="ORF">DS837_11220</name>
</gene>
<dbReference type="SUPFAM" id="SSF48695">
    <property type="entry name" value="Multiheme cytochromes"/>
    <property type="match status" value="1"/>
</dbReference>
<accession>A0A560D7M3</accession>
<dbReference type="Proteomes" id="UP000476837">
    <property type="component" value="Unassembled WGS sequence"/>
</dbReference>
<dbReference type="AlphaFoldDB" id="A0A560D7M3"/>
<reference evidence="1 2" key="1">
    <citation type="submission" date="2018-07" db="EMBL/GenBank/DDBJ databases">
        <title>Genome sequence of Roseomonas fauriae ATCC 49958.</title>
        <authorList>
            <person name="Sant'Anna F.H."/>
            <person name="Baldani J.I."/>
            <person name="Zilli J.E."/>
            <person name="Reis V.M."/>
            <person name="Hartmann A."/>
            <person name="Cruz L."/>
            <person name="de Souza E.M."/>
            <person name="de Oliveira Pedrosa F."/>
            <person name="Passaglia L.M.P."/>
        </authorList>
    </citation>
    <scope>NUCLEOTIDE SEQUENCE [LARGE SCALE GENOMIC DNA]</scope>
    <source>
        <strain evidence="1 2">ATCC 49958</strain>
    </source>
</reference>
<dbReference type="EMBL" id="QOKV01000005">
    <property type="protein sequence ID" value="KAA0686256.1"/>
    <property type="molecule type" value="Genomic_DNA"/>
</dbReference>
<evidence type="ECO:0000313" key="1">
    <source>
        <dbReference type="EMBL" id="KAA0686256.1"/>
    </source>
</evidence>
<organism evidence="1 2">
    <name type="scientific">Azospirillum brasilense</name>
    <dbReference type="NCBI Taxonomy" id="192"/>
    <lineage>
        <taxon>Bacteria</taxon>
        <taxon>Pseudomonadati</taxon>
        <taxon>Pseudomonadota</taxon>
        <taxon>Alphaproteobacteria</taxon>
        <taxon>Rhodospirillales</taxon>
        <taxon>Azospirillaceae</taxon>
        <taxon>Azospirillum</taxon>
    </lineage>
</organism>
<dbReference type="InterPro" id="IPR036280">
    <property type="entry name" value="Multihaem_cyt_sf"/>
</dbReference>
<proteinExistence type="predicted"/>
<protein>
    <submittedName>
        <fullName evidence="1">Uncharacterized protein</fullName>
    </submittedName>
</protein>